<proteinExistence type="predicted"/>
<evidence type="ECO:0000259" key="1">
    <source>
        <dbReference type="PROSITE" id="PS50042"/>
    </source>
</evidence>
<dbReference type="InterPro" id="IPR000595">
    <property type="entry name" value="cNMP-bd_dom"/>
</dbReference>
<organism evidence="2 3">
    <name type="scientific">Usitatibacter rugosus</name>
    <dbReference type="NCBI Taxonomy" id="2732067"/>
    <lineage>
        <taxon>Bacteria</taxon>
        <taxon>Pseudomonadati</taxon>
        <taxon>Pseudomonadota</taxon>
        <taxon>Betaproteobacteria</taxon>
        <taxon>Nitrosomonadales</taxon>
        <taxon>Usitatibacteraceae</taxon>
        <taxon>Usitatibacter</taxon>
    </lineage>
</organism>
<dbReference type="PANTHER" id="PTHR24567:SF74">
    <property type="entry name" value="HTH-TYPE TRANSCRIPTIONAL REGULATOR ARCR"/>
    <property type="match status" value="1"/>
</dbReference>
<protein>
    <recommendedName>
        <fullName evidence="1">Cyclic nucleotide-binding domain-containing protein</fullName>
    </recommendedName>
</protein>
<dbReference type="PROSITE" id="PS00889">
    <property type="entry name" value="CNMP_BINDING_2"/>
    <property type="match status" value="1"/>
</dbReference>
<dbReference type="InterPro" id="IPR018490">
    <property type="entry name" value="cNMP-bd_dom_sf"/>
</dbReference>
<dbReference type="PANTHER" id="PTHR24567">
    <property type="entry name" value="CRP FAMILY TRANSCRIPTIONAL REGULATORY PROTEIN"/>
    <property type="match status" value="1"/>
</dbReference>
<feature type="domain" description="Cyclic nucleotide-binding" evidence="1">
    <location>
        <begin position="15"/>
        <end position="95"/>
    </location>
</feature>
<dbReference type="InterPro" id="IPR014710">
    <property type="entry name" value="RmlC-like_jellyroll"/>
</dbReference>
<dbReference type="GO" id="GO:0003700">
    <property type="term" value="F:DNA-binding transcription factor activity"/>
    <property type="evidence" value="ECO:0007669"/>
    <property type="project" value="TreeGrafter"/>
</dbReference>
<gene>
    <name evidence="2" type="ORF">DSM104443_00498</name>
</gene>
<dbReference type="InterPro" id="IPR050397">
    <property type="entry name" value="Env_Response_Regulators"/>
</dbReference>
<dbReference type="PROSITE" id="PS50042">
    <property type="entry name" value="CNMP_BINDING_3"/>
    <property type="match status" value="1"/>
</dbReference>
<dbReference type="InterPro" id="IPR018488">
    <property type="entry name" value="cNMP-bd_CS"/>
</dbReference>
<sequence>MISTDEFTKDPSRVFKAGETVFREGDEGYVMYVVLDGSVKLSVTGRSVEKVGKGGVFGEMALIDKSPRSATAMAATDCTLVSVTSERFKSLVQETPGFALEIMSIMAARLRSMDRRI</sequence>
<accession>A0A6M4GSL5</accession>
<dbReference type="AlphaFoldDB" id="A0A6M4GSL5"/>
<dbReference type="RefSeq" id="WP_171089168.1">
    <property type="nucleotide sequence ID" value="NZ_CP053069.1"/>
</dbReference>
<keyword evidence="3" id="KW-1185">Reference proteome</keyword>
<dbReference type="Pfam" id="PF00027">
    <property type="entry name" value="cNMP_binding"/>
    <property type="match status" value="1"/>
</dbReference>
<dbReference type="KEGG" id="uru:DSM104443_00498"/>
<dbReference type="SUPFAM" id="SSF51206">
    <property type="entry name" value="cAMP-binding domain-like"/>
    <property type="match status" value="1"/>
</dbReference>
<evidence type="ECO:0000313" key="3">
    <source>
        <dbReference type="Proteomes" id="UP000501534"/>
    </source>
</evidence>
<reference evidence="2 3" key="1">
    <citation type="submission" date="2020-04" db="EMBL/GenBank/DDBJ databases">
        <title>Usitatibacter rugosus gen. nov., sp. nov. and Usitatibacter palustris sp. nov., novel members of Usitatibacteraceae fam. nov. within the order Nitrosomonadales isolated from soil.</title>
        <authorList>
            <person name="Huber K.J."/>
            <person name="Neumann-Schaal M."/>
            <person name="Geppert A."/>
            <person name="Luckner M."/>
            <person name="Wanner G."/>
            <person name="Overmann J."/>
        </authorList>
    </citation>
    <scope>NUCLEOTIDE SEQUENCE [LARGE SCALE GENOMIC DNA]</scope>
    <source>
        <strain evidence="2 3">0125_3</strain>
    </source>
</reference>
<dbReference type="Gene3D" id="2.60.120.10">
    <property type="entry name" value="Jelly Rolls"/>
    <property type="match status" value="1"/>
</dbReference>
<dbReference type="PRINTS" id="PR00103">
    <property type="entry name" value="CAMPKINASE"/>
</dbReference>
<name>A0A6M4GSL5_9PROT</name>
<dbReference type="EMBL" id="CP053069">
    <property type="protein sequence ID" value="QJR09454.1"/>
    <property type="molecule type" value="Genomic_DNA"/>
</dbReference>
<dbReference type="SMART" id="SM00100">
    <property type="entry name" value="cNMP"/>
    <property type="match status" value="1"/>
</dbReference>
<dbReference type="Proteomes" id="UP000501534">
    <property type="component" value="Chromosome"/>
</dbReference>
<evidence type="ECO:0000313" key="2">
    <source>
        <dbReference type="EMBL" id="QJR09454.1"/>
    </source>
</evidence>
<dbReference type="GO" id="GO:0005829">
    <property type="term" value="C:cytosol"/>
    <property type="evidence" value="ECO:0007669"/>
    <property type="project" value="TreeGrafter"/>
</dbReference>
<dbReference type="CDD" id="cd00038">
    <property type="entry name" value="CAP_ED"/>
    <property type="match status" value="1"/>
</dbReference>